<feature type="transmembrane region" description="Helical" evidence="2">
    <location>
        <begin position="532"/>
        <end position="554"/>
    </location>
</feature>
<dbReference type="Pfam" id="PF07690">
    <property type="entry name" value="MFS_1"/>
    <property type="match status" value="1"/>
</dbReference>
<dbReference type="SUPFAM" id="SSF103473">
    <property type="entry name" value="MFS general substrate transporter"/>
    <property type="match status" value="1"/>
</dbReference>
<feature type="transmembrane region" description="Helical" evidence="2">
    <location>
        <begin position="500"/>
        <end position="520"/>
    </location>
</feature>
<feature type="region of interest" description="Disordered" evidence="1">
    <location>
        <begin position="268"/>
        <end position="294"/>
    </location>
</feature>
<name>A0A914AM58_PATMI</name>
<evidence type="ECO:0000256" key="2">
    <source>
        <dbReference type="SAM" id="Phobius"/>
    </source>
</evidence>
<dbReference type="GeneID" id="119735004"/>
<sequence length="584" mass="64274">MLTRKVHKVSLLVLGSLECLCFGGWIFGWASLVFVLKQEGYFADKCWTEGTTADPRSTVPSSGSTANASQPTTVPGLAGCADQDAELQLVFTVANFCVSGASLPLGLLFDKMGTLFMRIIISVLMLAGSLMFALSSSNPLLVFPAAVCVSAGGVQLLVVNLQISNLFGRNKWIVMTIFCGCFDSSAWVFLVVKVLYENFGFQVQTSFFILAGSTFVFTLNTFVLLPKKGHIPWPLPPDYYTNQRSGKTLNIHEDETLHAYSNAIKDTEGKYHPKSEDDEALEEPDPREAKKVENNEVSEYYNGACGNGLPNGVSGESADQDGDSTLASPSNPLSKDFPSLRACVMSPLFGLFYLWFSILQLDVLFFVSTLNPVLTKLADNDEQLVSSYTNALAFIQLGGILCAPFSGLIVSRNKRRHRCLNKDKEEERLEGRGPYSDQKDAALAYATCTTICLIFGVCGILPILEAQYATFVLSVMSRSFVYSLTASGTSLFFPMEYFGTLYGLLILLSAVFSLLQYPLFIITQRLLNDNDFWVKIGLLSASLLTYSLSIYVFLHARKKEKAWQCGDQTTNHRTGQRTLADNPL</sequence>
<dbReference type="OrthoDB" id="330047at2759"/>
<feature type="transmembrane region" description="Helical" evidence="2">
    <location>
        <begin position="12"/>
        <end position="35"/>
    </location>
</feature>
<feature type="transmembrane region" description="Helical" evidence="2">
    <location>
        <begin position="172"/>
        <end position="195"/>
    </location>
</feature>
<reference evidence="3" key="1">
    <citation type="submission" date="2022-11" db="UniProtKB">
        <authorList>
            <consortium name="EnsemblMetazoa"/>
        </authorList>
    </citation>
    <scope>IDENTIFICATION</scope>
</reference>
<feature type="region of interest" description="Disordered" evidence="1">
    <location>
        <begin position="311"/>
        <end position="331"/>
    </location>
</feature>
<evidence type="ECO:0008006" key="5">
    <source>
        <dbReference type="Google" id="ProtNLM"/>
    </source>
</evidence>
<accession>A0A914AM58</accession>
<keyword evidence="2" id="KW-1133">Transmembrane helix</keyword>
<keyword evidence="4" id="KW-1185">Reference proteome</keyword>
<evidence type="ECO:0000313" key="3">
    <source>
        <dbReference type="EnsemblMetazoa" id="XP_038064606.1"/>
    </source>
</evidence>
<organism evidence="3 4">
    <name type="scientific">Patiria miniata</name>
    <name type="common">Bat star</name>
    <name type="synonym">Asterina miniata</name>
    <dbReference type="NCBI Taxonomy" id="46514"/>
    <lineage>
        <taxon>Eukaryota</taxon>
        <taxon>Metazoa</taxon>
        <taxon>Echinodermata</taxon>
        <taxon>Eleutherozoa</taxon>
        <taxon>Asterozoa</taxon>
        <taxon>Asteroidea</taxon>
        <taxon>Valvatacea</taxon>
        <taxon>Valvatida</taxon>
        <taxon>Asterinidae</taxon>
        <taxon>Patiria</taxon>
    </lineage>
</organism>
<feature type="compositionally biased region" description="Basic and acidic residues" evidence="1">
    <location>
        <begin position="284"/>
        <end position="294"/>
    </location>
</feature>
<dbReference type="PANTHER" id="PTHR20765">
    <property type="entry name" value="SOLUTE CARRIER FAMILY 43 MEMBER 3-RELATED"/>
    <property type="match status" value="1"/>
</dbReference>
<feature type="transmembrane region" description="Helical" evidence="2">
    <location>
        <begin position="115"/>
        <end position="134"/>
    </location>
</feature>
<evidence type="ECO:0000313" key="4">
    <source>
        <dbReference type="Proteomes" id="UP000887568"/>
    </source>
</evidence>
<dbReference type="Proteomes" id="UP000887568">
    <property type="component" value="Unplaced"/>
</dbReference>
<feature type="transmembrane region" description="Helical" evidence="2">
    <location>
        <begin position="87"/>
        <end position="108"/>
    </location>
</feature>
<dbReference type="AlphaFoldDB" id="A0A914AM58"/>
<dbReference type="Gene3D" id="1.20.1250.20">
    <property type="entry name" value="MFS general substrate transporter like domains"/>
    <property type="match status" value="1"/>
</dbReference>
<feature type="transmembrane region" description="Helical" evidence="2">
    <location>
        <begin position="442"/>
        <end position="464"/>
    </location>
</feature>
<dbReference type="InterPro" id="IPR011701">
    <property type="entry name" value="MFS"/>
</dbReference>
<dbReference type="InterPro" id="IPR036259">
    <property type="entry name" value="MFS_trans_sf"/>
</dbReference>
<feature type="transmembrane region" description="Helical" evidence="2">
    <location>
        <begin position="470"/>
        <end position="493"/>
    </location>
</feature>
<dbReference type="GO" id="GO:0022857">
    <property type="term" value="F:transmembrane transporter activity"/>
    <property type="evidence" value="ECO:0007669"/>
    <property type="project" value="InterPro"/>
</dbReference>
<feature type="transmembrane region" description="Helical" evidence="2">
    <location>
        <begin position="140"/>
        <end position="160"/>
    </location>
</feature>
<evidence type="ECO:0000256" key="1">
    <source>
        <dbReference type="SAM" id="MobiDB-lite"/>
    </source>
</evidence>
<feature type="transmembrane region" description="Helical" evidence="2">
    <location>
        <begin position="388"/>
        <end position="410"/>
    </location>
</feature>
<keyword evidence="2" id="KW-0812">Transmembrane</keyword>
<dbReference type="RefSeq" id="XP_038064606.1">
    <property type="nucleotide sequence ID" value="XM_038208678.1"/>
</dbReference>
<dbReference type="PANTHER" id="PTHR20765:SF1">
    <property type="entry name" value="EQUILIBRATIVE NUCLEOBASE TRANSPORTER 1"/>
    <property type="match status" value="1"/>
</dbReference>
<feature type="transmembrane region" description="Helical" evidence="2">
    <location>
        <begin position="207"/>
        <end position="225"/>
    </location>
</feature>
<dbReference type="OMA" id="GCFIMGQ"/>
<feature type="transmembrane region" description="Helical" evidence="2">
    <location>
        <begin position="348"/>
        <end position="368"/>
    </location>
</feature>
<keyword evidence="2" id="KW-0472">Membrane</keyword>
<dbReference type="InterPro" id="IPR027197">
    <property type="entry name" value="SLC43A3"/>
</dbReference>
<protein>
    <recommendedName>
        <fullName evidence="5">Solute carrier family 43 member 3-like</fullName>
    </recommendedName>
</protein>
<dbReference type="EnsemblMetazoa" id="XM_038208678.1">
    <property type="protein sequence ID" value="XP_038064606.1"/>
    <property type="gene ID" value="LOC119735004"/>
</dbReference>
<proteinExistence type="predicted"/>